<evidence type="ECO:0000259" key="7">
    <source>
        <dbReference type="PROSITE" id="PS51736"/>
    </source>
</evidence>
<dbReference type="InterPro" id="IPR006119">
    <property type="entry name" value="Resolv_N"/>
</dbReference>
<dbReference type="KEGG" id="fgl:EM308_02350"/>
<comment type="similarity">
    <text evidence="1">Belongs to the site-specific recombinase resolvase family.</text>
</comment>
<keyword evidence="4" id="KW-0233">DNA recombination</keyword>
<dbReference type="PROSITE" id="PS51736">
    <property type="entry name" value="RECOMBINASES_3"/>
    <property type="match status" value="1"/>
</dbReference>
<dbReference type="PANTHER" id="PTHR30461:SF26">
    <property type="entry name" value="RESOLVASE HOMOLOG YNEB"/>
    <property type="match status" value="1"/>
</dbReference>
<dbReference type="PROSITE" id="PS00397">
    <property type="entry name" value="RECOMBINASES_1"/>
    <property type="match status" value="1"/>
</dbReference>
<dbReference type="CDD" id="cd03768">
    <property type="entry name" value="SR_ResInv"/>
    <property type="match status" value="1"/>
</dbReference>
<dbReference type="GO" id="GO:0015074">
    <property type="term" value="P:DNA integration"/>
    <property type="evidence" value="ECO:0007669"/>
    <property type="project" value="UniProtKB-KW"/>
</dbReference>
<dbReference type="InterPro" id="IPR036162">
    <property type="entry name" value="Resolvase-like_N_sf"/>
</dbReference>
<proteinExistence type="inferred from homology"/>
<evidence type="ECO:0000256" key="1">
    <source>
        <dbReference type="ARBA" id="ARBA00009913"/>
    </source>
</evidence>
<dbReference type="InterPro" id="IPR050639">
    <property type="entry name" value="SSR_resolvase"/>
</dbReference>
<evidence type="ECO:0000256" key="4">
    <source>
        <dbReference type="ARBA" id="ARBA00023172"/>
    </source>
</evidence>
<reference evidence="8 9" key="1">
    <citation type="submission" date="2016-10" db="EMBL/GenBank/DDBJ databases">
        <title>Flavobacterium gilvum sp. nov., isolated from stream water.</title>
        <authorList>
            <person name="Shin S.-K."/>
            <person name="Cho Y.-J."/>
            <person name="Yi H."/>
        </authorList>
    </citation>
    <scope>NUCLEOTIDE SEQUENCE [LARGE SCALE GENOMIC DNA]</scope>
    <source>
        <strain evidence="8 9">EM1308</strain>
    </source>
</reference>
<accession>A0AAC9I5T7</accession>
<dbReference type="RefSeq" id="WP_035641478.1">
    <property type="nucleotide sequence ID" value="NZ_CP017479.1"/>
</dbReference>
<evidence type="ECO:0000256" key="6">
    <source>
        <dbReference type="PROSITE-ProRule" id="PRU10137"/>
    </source>
</evidence>
<feature type="domain" description="Resolvase/invertase-type recombinase catalytic" evidence="7">
    <location>
        <begin position="1"/>
        <end position="142"/>
    </location>
</feature>
<evidence type="ECO:0000313" key="8">
    <source>
        <dbReference type="EMBL" id="AOW08432.1"/>
    </source>
</evidence>
<dbReference type="Gene3D" id="3.40.50.1390">
    <property type="entry name" value="Resolvase, N-terminal catalytic domain"/>
    <property type="match status" value="1"/>
</dbReference>
<dbReference type="AlphaFoldDB" id="A0AAC9I5T7"/>
<protein>
    <recommendedName>
        <fullName evidence="7">Resolvase/invertase-type recombinase catalytic domain-containing protein</fullName>
    </recommendedName>
</protein>
<dbReference type="GO" id="GO:0003677">
    <property type="term" value="F:DNA binding"/>
    <property type="evidence" value="ECO:0007669"/>
    <property type="project" value="UniProtKB-KW"/>
</dbReference>
<evidence type="ECO:0000313" key="9">
    <source>
        <dbReference type="Proteomes" id="UP000175968"/>
    </source>
</evidence>
<sequence>MKVLYARVSSIDQKTDRQRITENEFNLVVEDKCSGAIPFFEREGGKEIKKLLDNGILKTLSVLQIDRLGRDLRDIINTIFYFNERKISINFISQGLTTLDPQGKENPISKMMISILGIVGEMERNQIKERQREGIRIAKMKGSYNGRKKGSNEDTLTFLNKEKNKKAVELIKKNYKNTEISKITGLHINTLTKIKSYLKRIEID</sequence>
<dbReference type="Proteomes" id="UP000175968">
    <property type="component" value="Chromosome"/>
</dbReference>
<dbReference type="SMART" id="SM00857">
    <property type="entry name" value="Resolvase"/>
    <property type="match status" value="1"/>
</dbReference>
<gene>
    <name evidence="8" type="ORF">EM308_02350</name>
</gene>
<evidence type="ECO:0000256" key="3">
    <source>
        <dbReference type="ARBA" id="ARBA00023125"/>
    </source>
</evidence>
<dbReference type="GO" id="GO:0000150">
    <property type="term" value="F:DNA strand exchange activity"/>
    <property type="evidence" value="ECO:0007669"/>
    <property type="project" value="InterPro"/>
</dbReference>
<organism evidence="8 9">
    <name type="scientific">Flavobacterium gilvum</name>
    <dbReference type="NCBI Taxonomy" id="1492737"/>
    <lineage>
        <taxon>Bacteria</taxon>
        <taxon>Pseudomonadati</taxon>
        <taxon>Bacteroidota</taxon>
        <taxon>Flavobacteriia</taxon>
        <taxon>Flavobacteriales</taxon>
        <taxon>Flavobacteriaceae</taxon>
        <taxon>Flavobacterium</taxon>
    </lineage>
</organism>
<dbReference type="PANTHER" id="PTHR30461">
    <property type="entry name" value="DNA-INVERTASE FROM LAMBDOID PROPHAGE"/>
    <property type="match status" value="1"/>
</dbReference>
<evidence type="ECO:0000256" key="2">
    <source>
        <dbReference type="ARBA" id="ARBA00022908"/>
    </source>
</evidence>
<evidence type="ECO:0000256" key="5">
    <source>
        <dbReference type="PIRSR" id="PIRSR606118-50"/>
    </source>
</evidence>
<keyword evidence="3" id="KW-0238">DNA-binding</keyword>
<keyword evidence="2" id="KW-0229">DNA integration</keyword>
<keyword evidence="9" id="KW-1185">Reference proteome</keyword>
<dbReference type="EMBL" id="CP017479">
    <property type="protein sequence ID" value="AOW08432.1"/>
    <property type="molecule type" value="Genomic_DNA"/>
</dbReference>
<feature type="active site" description="O-(5'-phospho-DNA)-serine intermediate" evidence="5 6">
    <location>
        <position position="9"/>
    </location>
</feature>
<name>A0AAC9I5T7_9FLAO</name>
<dbReference type="SUPFAM" id="SSF53041">
    <property type="entry name" value="Resolvase-like"/>
    <property type="match status" value="1"/>
</dbReference>
<dbReference type="InterPro" id="IPR006118">
    <property type="entry name" value="Recombinase_CS"/>
</dbReference>
<dbReference type="Pfam" id="PF00239">
    <property type="entry name" value="Resolvase"/>
    <property type="match status" value="1"/>
</dbReference>